<dbReference type="Pfam" id="PF04149">
    <property type="entry name" value="DUF397"/>
    <property type="match status" value="1"/>
</dbReference>
<evidence type="ECO:0000259" key="1">
    <source>
        <dbReference type="Pfam" id="PF04149"/>
    </source>
</evidence>
<protein>
    <recommendedName>
        <fullName evidence="1">DUF397 domain-containing protein</fullName>
    </recommendedName>
</protein>
<proteinExistence type="predicted"/>
<dbReference type="eggNOG" id="ENOG5030E9I">
    <property type="taxonomic scope" value="Bacteria"/>
</dbReference>
<organism evidence="2 3">
    <name type="scientific">Streptomyces scabiei (strain 87.22)</name>
    <dbReference type="NCBI Taxonomy" id="680198"/>
    <lineage>
        <taxon>Bacteria</taxon>
        <taxon>Bacillati</taxon>
        <taxon>Actinomycetota</taxon>
        <taxon>Actinomycetes</taxon>
        <taxon>Kitasatosporales</taxon>
        <taxon>Streptomycetaceae</taxon>
        <taxon>Streptomyces</taxon>
    </lineage>
</organism>
<dbReference type="HOGENOM" id="CLU_131550_4_1_11"/>
<evidence type="ECO:0000313" key="2">
    <source>
        <dbReference type="EMBL" id="CBG72277.1"/>
    </source>
</evidence>
<dbReference type="STRING" id="680198.SCAB_52421"/>
<keyword evidence="3" id="KW-1185">Reference proteome</keyword>
<dbReference type="KEGG" id="scb:SCAB_52421"/>
<sequence>MADRFRGAVVPVRDSKVPHGPALCFDTASWTAFIGELKAGHHHRP</sequence>
<accession>C9YV81</accession>
<feature type="domain" description="DUF397" evidence="1">
    <location>
        <begin position="8"/>
        <end position="38"/>
    </location>
</feature>
<reference evidence="2 3" key="1">
    <citation type="journal article" date="2010" name="Mol. Plant Microbe Interact.">
        <title>Streptomyces scabies 87-22 contains a coronafacic acid-like biosynthetic cluster that contributes to plant-microbe interactions.</title>
        <authorList>
            <person name="Bignell D.R."/>
            <person name="Seipke R.F."/>
            <person name="Huguet-Tapia J.C."/>
            <person name="Chambers A.H."/>
            <person name="Parry R.J."/>
            <person name="Loria R."/>
        </authorList>
    </citation>
    <scope>NUCLEOTIDE SEQUENCE [LARGE SCALE GENOMIC DNA]</scope>
    <source>
        <strain evidence="2 3">87.22</strain>
    </source>
</reference>
<evidence type="ECO:0000313" key="3">
    <source>
        <dbReference type="Proteomes" id="UP000001444"/>
    </source>
</evidence>
<gene>
    <name evidence="2" type="ordered locus">SCAB_52421</name>
</gene>
<dbReference type="Proteomes" id="UP000001444">
    <property type="component" value="Chromosome"/>
</dbReference>
<dbReference type="EMBL" id="FN554889">
    <property type="protein sequence ID" value="CBG72277.1"/>
    <property type="molecule type" value="Genomic_DNA"/>
</dbReference>
<dbReference type="AlphaFoldDB" id="C9YV81"/>
<dbReference type="InterPro" id="IPR007278">
    <property type="entry name" value="DUF397"/>
</dbReference>
<name>C9YV81_STRSW</name>